<reference evidence="1" key="1">
    <citation type="submission" date="2021-05" db="EMBL/GenBank/DDBJ databases">
        <authorList>
            <person name="Alioto T."/>
            <person name="Alioto T."/>
            <person name="Gomez Garrido J."/>
        </authorList>
    </citation>
    <scope>NUCLEOTIDE SEQUENCE</scope>
</reference>
<accession>A0A8D8EXN4</accession>
<protein>
    <submittedName>
        <fullName evidence="1">(northern house mosquito) hypothetical protein</fullName>
    </submittedName>
</protein>
<sequence>MSVTLHEVLRRKLGVHSQLLLQNLQLKAGVSGLTLGELVLHRVKVVQVAIATLAVDQVGGCIDRSYGNLVRRQNVRMIAGLVRGRNLDVKLPVGHYALVV</sequence>
<dbReference type="EMBL" id="HBUE01013301">
    <property type="protein sequence ID" value="CAG6449489.1"/>
    <property type="molecule type" value="Transcribed_RNA"/>
</dbReference>
<evidence type="ECO:0000313" key="1">
    <source>
        <dbReference type="EMBL" id="CAG6449489.1"/>
    </source>
</evidence>
<proteinExistence type="predicted"/>
<name>A0A8D8EXN4_CULPI</name>
<dbReference type="AlphaFoldDB" id="A0A8D8EXN4"/>
<organism evidence="1">
    <name type="scientific">Culex pipiens</name>
    <name type="common">House mosquito</name>
    <dbReference type="NCBI Taxonomy" id="7175"/>
    <lineage>
        <taxon>Eukaryota</taxon>
        <taxon>Metazoa</taxon>
        <taxon>Ecdysozoa</taxon>
        <taxon>Arthropoda</taxon>
        <taxon>Hexapoda</taxon>
        <taxon>Insecta</taxon>
        <taxon>Pterygota</taxon>
        <taxon>Neoptera</taxon>
        <taxon>Endopterygota</taxon>
        <taxon>Diptera</taxon>
        <taxon>Nematocera</taxon>
        <taxon>Culicoidea</taxon>
        <taxon>Culicidae</taxon>
        <taxon>Culicinae</taxon>
        <taxon>Culicini</taxon>
        <taxon>Culex</taxon>
        <taxon>Culex</taxon>
    </lineage>
</organism>